<reference evidence="3" key="1">
    <citation type="submission" date="2024-02" db="EMBL/GenBank/DDBJ databases">
        <title>Genome sequences of strain Gemmobacter sp. JM10B15.</title>
        <authorList>
            <person name="Zhang M."/>
        </authorList>
    </citation>
    <scope>NUCLEOTIDE SEQUENCE</scope>
    <source>
        <strain evidence="3">JM10B15</strain>
    </source>
</reference>
<dbReference type="SUPFAM" id="SSF46689">
    <property type="entry name" value="Homeodomain-like"/>
    <property type="match status" value="1"/>
</dbReference>
<sequence>MIDPAPQDARSDRVSPLRRQRLSAQDWLAAAMRALVAGGPGALKVEPLARSLGTTKGSFYWHFADPQALRDALIALWFRLGEAEITASVMARGARGIAALEALLDRIAQPPHDTWGGPGAEAAIRAWAFADPVVAAAVTEMDGRRLAVLRQFFAEAGQGDEQAAASARLFYAAVIGQEALALTCPGDLRAVLQAQLQMLLRA</sequence>
<dbReference type="Proteomes" id="UP001431963">
    <property type="component" value="Unassembled WGS sequence"/>
</dbReference>
<dbReference type="Gene3D" id="1.10.357.10">
    <property type="entry name" value="Tetracycline Repressor, domain 2"/>
    <property type="match status" value="1"/>
</dbReference>
<accession>A0ABU8BWW4</accession>
<organism evidence="3 4">
    <name type="scientific">Gemmobacter denitrificans</name>
    <dbReference type="NCBI Taxonomy" id="3123040"/>
    <lineage>
        <taxon>Bacteria</taxon>
        <taxon>Pseudomonadati</taxon>
        <taxon>Pseudomonadota</taxon>
        <taxon>Alphaproteobacteria</taxon>
        <taxon>Rhodobacterales</taxon>
        <taxon>Paracoccaceae</taxon>
        <taxon>Gemmobacter</taxon>
    </lineage>
</organism>
<dbReference type="InterPro" id="IPR001647">
    <property type="entry name" value="HTH_TetR"/>
</dbReference>
<evidence type="ECO:0000313" key="4">
    <source>
        <dbReference type="Proteomes" id="UP001431963"/>
    </source>
</evidence>
<dbReference type="Pfam" id="PF00440">
    <property type="entry name" value="TetR_N"/>
    <property type="match status" value="1"/>
</dbReference>
<gene>
    <name evidence="3" type="ORF">V6590_13610</name>
</gene>
<keyword evidence="1" id="KW-0238">DNA-binding</keyword>
<feature type="domain" description="HTH tetR-type" evidence="2">
    <location>
        <begin position="28"/>
        <end position="72"/>
    </location>
</feature>
<dbReference type="RefSeq" id="WP_335423989.1">
    <property type="nucleotide sequence ID" value="NZ_JBALHR010000008.1"/>
</dbReference>
<evidence type="ECO:0000313" key="3">
    <source>
        <dbReference type="EMBL" id="MEH7829188.1"/>
    </source>
</evidence>
<keyword evidence="4" id="KW-1185">Reference proteome</keyword>
<dbReference type="InterPro" id="IPR009057">
    <property type="entry name" value="Homeodomain-like_sf"/>
</dbReference>
<protein>
    <submittedName>
        <fullName evidence="3">TetR/AcrR family transcriptional regulator</fullName>
    </submittedName>
</protein>
<proteinExistence type="predicted"/>
<name>A0ABU8BWW4_9RHOB</name>
<evidence type="ECO:0000259" key="2">
    <source>
        <dbReference type="Pfam" id="PF00440"/>
    </source>
</evidence>
<dbReference type="EMBL" id="JBALHR010000008">
    <property type="protein sequence ID" value="MEH7829188.1"/>
    <property type="molecule type" value="Genomic_DNA"/>
</dbReference>
<comment type="caution">
    <text evidence="3">The sequence shown here is derived from an EMBL/GenBank/DDBJ whole genome shotgun (WGS) entry which is preliminary data.</text>
</comment>
<evidence type="ECO:0000256" key="1">
    <source>
        <dbReference type="ARBA" id="ARBA00023125"/>
    </source>
</evidence>